<accession>A0A9X0C2B8</accession>
<evidence type="ECO:0000256" key="6">
    <source>
        <dbReference type="ARBA" id="ARBA00022827"/>
    </source>
</evidence>
<dbReference type="GO" id="GO:0005759">
    <property type="term" value="C:mitochondrial matrix"/>
    <property type="evidence" value="ECO:0007669"/>
    <property type="project" value="UniProtKB-SubCell"/>
</dbReference>
<comment type="caution">
    <text evidence="12">The sequence shown here is derived from an EMBL/GenBank/DDBJ whole genome shotgun (WGS) entry which is preliminary data.</text>
</comment>
<comment type="similarity">
    <text evidence="2 9">Belongs to the ETF alpha-subunit/FixB family.</text>
</comment>
<dbReference type="InterPro" id="IPR014731">
    <property type="entry name" value="ETF_asu_C"/>
</dbReference>
<dbReference type="InterPro" id="IPR014730">
    <property type="entry name" value="ETF_a/b_N"/>
</dbReference>
<keyword evidence="4 9" id="KW-0813">Transport</keyword>
<proteinExistence type="inferred from homology"/>
<evidence type="ECO:0000259" key="11">
    <source>
        <dbReference type="SMART" id="SM00893"/>
    </source>
</evidence>
<dbReference type="SMART" id="SM00893">
    <property type="entry name" value="ETF"/>
    <property type="match status" value="1"/>
</dbReference>
<dbReference type="PANTHER" id="PTHR43153">
    <property type="entry name" value="ELECTRON TRANSFER FLAVOPROTEIN ALPHA"/>
    <property type="match status" value="1"/>
</dbReference>
<sequence>MIPIARSSVLRAARSQIYAARTLTSPTSSALARLLSTLAVLEQRDGKLQGSYASAIAAAQKLGGPVTAFLAGSGVKGTSAAEAAKIKGLDKVIAVENDAYEKGLPENYAPMLLENIKTGDFTHINFTHIIAPHSAFGKSLLPRVAALLDVQQISDITAIESEDTFVRPIYAGNAILTVQSSDKVKVITVRGTAFQGVELEGGSAEIVDGVDTNAPAQTEWVSEELTKSERPDLATASRVVSGGRGLKSKEEFDRVMLPLADALGAAIGASRAAVDSGFADNSLQVGQTGKNVAPELYLCAGISGAIQHLAGMKDSKVIAAINKDPEAPIFQVADVGLVGDLFDKVPELTEKVKSA</sequence>
<dbReference type="RefSeq" id="XP_056794501.1">
    <property type="nucleotide sequence ID" value="XM_056930208.1"/>
</dbReference>
<dbReference type="FunFam" id="3.40.50.620:FF:000041">
    <property type="entry name" value="Electron transfer flavoprotein alpha subunit"/>
    <property type="match status" value="1"/>
</dbReference>
<feature type="domain" description="Electron transfer flavoprotein alpha/beta-subunit N-terminal" evidence="11">
    <location>
        <begin position="37"/>
        <end position="224"/>
    </location>
</feature>
<comment type="function">
    <text evidence="8 9">The electron transfer flavoprotein serves as a specific electron acceptor for several dehydrogenases, including five acyl-CoA dehydrogenases, glutaryl-CoA and sarcosine dehydrogenase. It transfers the electrons to the main mitochondrial respiratory chain via ETF-ubiquinone oxidoreductase (ETF dehydrogenase).</text>
</comment>
<dbReference type="InterPro" id="IPR033947">
    <property type="entry name" value="ETF_alpha_N"/>
</dbReference>
<evidence type="ECO:0000256" key="2">
    <source>
        <dbReference type="ARBA" id="ARBA00005817"/>
    </source>
</evidence>
<name>A0A9X0C2B8_9EURO</name>
<evidence type="ECO:0000256" key="10">
    <source>
        <dbReference type="PIRSR" id="PIRSR000089-1"/>
    </source>
</evidence>
<evidence type="ECO:0000256" key="5">
    <source>
        <dbReference type="ARBA" id="ARBA00022630"/>
    </source>
</evidence>
<comment type="subcellular location">
    <subcellularLocation>
        <location evidence="1 9">Mitochondrion matrix</location>
    </subcellularLocation>
</comment>
<evidence type="ECO:0000313" key="13">
    <source>
        <dbReference type="Proteomes" id="UP001148312"/>
    </source>
</evidence>
<evidence type="ECO:0000256" key="7">
    <source>
        <dbReference type="ARBA" id="ARBA00022982"/>
    </source>
</evidence>
<dbReference type="GO" id="GO:0009055">
    <property type="term" value="F:electron transfer activity"/>
    <property type="evidence" value="ECO:0007669"/>
    <property type="project" value="InterPro"/>
</dbReference>
<dbReference type="InterPro" id="IPR014729">
    <property type="entry name" value="Rossmann-like_a/b/a_fold"/>
</dbReference>
<gene>
    <name evidence="12" type="ORF">N7539_000604</name>
</gene>
<comment type="cofactor">
    <cofactor evidence="9 10">
        <name>FAD</name>
        <dbReference type="ChEBI" id="CHEBI:57692"/>
    </cofactor>
    <text evidence="9 10">Binds 1 FAD per dimer.</text>
</comment>
<organism evidence="12 13">
    <name type="scientific">Penicillium diatomitis</name>
    <dbReference type="NCBI Taxonomy" id="2819901"/>
    <lineage>
        <taxon>Eukaryota</taxon>
        <taxon>Fungi</taxon>
        <taxon>Dikarya</taxon>
        <taxon>Ascomycota</taxon>
        <taxon>Pezizomycotina</taxon>
        <taxon>Eurotiomycetes</taxon>
        <taxon>Eurotiomycetidae</taxon>
        <taxon>Eurotiales</taxon>
        <taxon>Aspergillaceae</taxon>
        <taxon>Penicillium</taxon>
    </lineage>
</organism>
<feature type="binding site" evidence="10">
    <location>
        <begin position="284"/>
        <end position="288"/>
    </location>
    <ligand>
        <name>FAD</name>
        <dbReference type="ChEBI" id="CHEBI:57692"/>
    </ligand>
</feature>
<dbReference type="SUPFAM" id="SSF52467">
    <property type="entry name" value="DHS-like NAD/FAD-binding domain"/>
    <property type="match status" value="1"/>
</dbReference>
<feature type="binding site" evidence="10">
    <location>
        <position position="322"/>
    </location>
    <ligand>
        <name>FAD</name>
        <dbReference type="ChEBI" id="CHEBI:57692"/>
    </ligand>
</feature>
<keyword evidence="7 9" id="KW-0249">Electron transport</keyword>
<keyword evidence="5 9" id="KW-0285">Flavoprotein</keyword>
<comment type="subunit">
    <text evidence="3 9">Heterodimer of an alpha and a beta subunit.</text>
</comment>
<keyword evidence="6 9" id="KW-0274">FAD</keyword>
<evidence type="ECO:0000256" key="8">
    <source>
        <dbReference type="ARBA" id="ARBA00025416"/>
    </source>
</evidence>
<dbReference type="InterPro" id="IPR029035">
    <property type="entry name" value="DHS-like_NAD/FAD-binding_dom"/>
</dbReference>
<protein>
    <recommendedName>
        <fullName evidence="9">Probable electron transfer flavoprotein subunit alpha</fullName>
    </recommendedName>
</protein>
<dbReference type="Gene3D" id="3.40.50.620">
    <property type="entry name" value="HUPs"/>
    <property type="match status" value="1"/>
</dbReference>
<evidence type="ECO:0000256" key="1">
    <source>
        <dbReference type="ARBA" id="ARBA00004305"/>
    </source>
</evidence>
<dbReference type="GO" id="GO:0050660">
    <property type="term" value="F:flavin adenine dinucleotide binding"/>
    <property type="evidence" value="ECO:0007669"/>
    <property type="project" value="InterPro"/>
</dbReference>
<dbReference type="CDD" id="cd01715">
    <property type="entry name" value="ETF_alpha"/>
    <property type="match status" value="1"/>
</dbReference>
<dbReference type="EMBL" id="JAPWDQ010000001">
    <property type="protein sequence ID" value="KAJ5495488.1"/>
    <property type="molecule type" value="Genomic_DNA"/>
</dbReference>
<dbReference type="GeneID" id="81620457"/>
<dbReference type="Proteomes" id="UP001148312">
    <property type="component" value="Unassembled WGS sequence"/>
</dbReference>
<reference evidence="12" key="2">
    <citation type="journal article" date="2023" name="IMA Fungus">
        <title>Comparative genomic study of the Penicillium genus elucidates a diverse pangenome and 15 lateral gene transfer events.</title>
        <authorList>
            <person name="Petersen C."/>
            <person name="Sorensen T."/>
            <person name="Nielsen M.R."/>
            <person name="Sondergaard T.E."/>
            <person name="Sorensen J.L."/>
            <person name="Fitzpatrick D.A."/>
            <person name="Frisvad J.C."/>
            <person name="Nielsen K.L."/>
        </authorList>
    </citation>
    <scope>NUCLEOTIDE SEQUENCE</scope>
    <source>
        <strain evidence="12">IBT 30728</strain>
    </source>
</reference>
<dbReference type="PANTHER" id="PTHR43153:SF1">
    <property type="entry name" value="ELECTRON TRANSFER FLAVOPROTEIN SUBUNIT ALPHA, MITOCHONDRIAL"/>
    <property type="match status" value="1"/>
</dbReference>
<feature type="binding site" evidence="10">
    <location>
        <begin position="270"/>
        <end position="271"/>
    </location>
    <ligand>
        <name>FAD</name>
        <dbReference type="ChEBI" id="CHEBI:57692"/>
    </ligand>
</feature>
<dbReference type="FunFam" id="3.40.50.1220:FF:000001">
    <property type="entry name" value="Electron transfer flavoprotein, alpha subunit"/>
    <property type="match status" value="1"/>
</dbReference>
<evidence type="ECO:0000256" key="9">
    <source>
        <dbReference type="PIRNR" id="PIRNR000089"/>
    </source>
</evidence>
<dbReference type="Pfam" id="PF01012">
    <property type="entry name" value="ETF"/>
    <property type="match status" value="1"/>
</dbReference>
<keyword evidence="13" id="KW-1185">Reference proteome</keyword>
<dbReference type="GO" id="GO:0033539">
    <property type="term" value="P:fatty acid beta-oxidation using acyl-CoA dehydrogenase"/>
    <property type="evidence" value="ECO:0007669"/>
    <property type="project" value="TreeGrafter"/>
</dbReference>
<dbReference type="AlphaFoldDB" id="A0A9X0C2B8"/>
<evidence type="ECO:0000313" key="12">
    <source>
        <dbReference type="EMBL" id="KAJ5495488.1"/>
    </source>
</evidence>
<evidence type="ECO:0000256" key="4">
    <source>
        <dbReference type="ARBA" id="ARBA00022448"/>
    </source>
</evidence>
<evidence type="ECO:0000256" key="3">
    <source>
        <dbReference type="ARBA" id="ARBA00011355"/>
    </source>
</evidence>
<dbReference type="Pfam" id="PF00766">
    <property type="entry name" value="ETF_alpha"/>
    <property type="match status" value="1"/>
</dbReference>
<feature type="binding site" evidence="10">
    <location>
        <begin position="301"/>
        <end position="308"/>
    </location>
    <ligand>
        <name>FAD</name>
        <dbReference type="ChEBI" id="CHEBI:57692"/>
    </ligand>
</feature>
<reference evidence="12" key="1">
    <citation type="submission" date="2022-12" db="EMBL/GenBank/DDBJ databases">
        <authorList>
            <person name="Petersen C."/>
        </authorList>
    </citation>
    <scope>NUCLEOTIDE SEQUENCE</scope>
    <source>
        <strain evidence="12">IBT 30728</strain>
    </source>
</reference>
<dbReference type="PIRSF" id="PIRSF000089">
    <property type="entry name" value="Electra_flavoP_a"/>
    <property type="match status" value="1"/>
</dbReference>
<dbReference type="SUPFAM" id="SSF52402">
    <property type="entry name" value="Adenine nucleotide alpha hydrolases-like"/>
    <property type="match status" value="1"/>
</dbReference>
<dbReference type="InterPro" id="IPR001308">
    <property type="entry name" value="ETF_a/FixB"/>
</dbReference>
<keyword evidence="9" id="KW-0496">Mitochondrion</keyword>
<feature type="binding site" evidence="10">
    <location>
        <position position="244"/>
    </location>
    <ligand>
        <name>FAD</name>
        <dbReference type="ChEBI" id="CHEBI:57692"/>
    </ligand>
</feature>
<dbReference type="Gene3D" id="3.40.50.1220">
    <property type="entry name" value="TPP-binding domain"/>
    <property type="match status" value="1"/>
</dbReference>